<organism evidence="2 3">
    <name type="scientific">Neolewinella xylanilytica</name>
    <dbReference type="NCBI Taxonomy" id="1514080"/>
    <lineage>
        <taxon>Bacteria</taxon>
        <taxon>Pseudomonadati</taxon>
        <taxon>Bacteroidota</taxon>
        <taxon>Saprospiria</taxon>
        <taxon>Saprospirales</taxon>
        <taxon>Lewinellaceae</taxon>
        <taxon>Neolewinella</taxon>
    </lineage>
</organism>
<feature type="region of interest" description="Disordered" evidence="1">
    <location>
        <begin position="364"/>
        <end position="412"/>
    </location>
</feature>
<evidence type="ECO:0000256" key="1">
    <source>
        <dbReference type="SAM" id="MobiDB-lite"/>
    </source>
</evidence>
<reference evidence="2 3" key="1">
    <citation type="submission" date="2018-02" db="EMBL/GenBank/DDBJ databases">
        <title>Genomic Encyclopedia of Archaeal and Bacterial Type Strains, Phase II (KMG-II): from individual species to whole genera.</title>
        <authorList>
            <person name="Goeker M."/>
        </authorList>
    </citation>
    <scope>NUCLEOTIDE SEQUENCE [LARGE SCALE GENOMIC DNA]</scope>
    <source>
        <strain evidence="2 3">DSM 29526</strain>
    </source>
</reference>
<feature type="compositionally biased region" description="Basic and acidic residues" evidence="1">
    <location>
        <begin position="393"/>
        <end position="405"/>
    </location>
</feature>
<proteinExistence type="predicted"/>
<accession>A0A2S6IB93</accession>
<keyword evidence="3" id="KW-1185">Reference proteome</keyword>
<dbReference type="EMBL" id="PTJC01000005">
    <property type="protein sequence ID" value="PPK88781.1"/>
    <property type="molecule type" value="Genomic_DNA"/>
</dbReference>
<dbReference type="OrthoDB" id="1090702at2"/>
<comment type="caution">
    <text evidence="2">The sequence shown here is derived from an EMBL/GenBank/DDBJ whole genome shotgun (WGS) entry which is preliminary data.</text>
</comment>
<dbReference type="AlphaFoldDB" id="A0A2S6IB93"/>
<sequence length="412" mass="47144">MKTREFWPVNWVDGMKINKSHFQQQESNLHEQIALTQSAMLTDHQYGLLPSSANYGGLDLVVTPERVEVRRCLAITRAGYLLVVGPENNAELQRRMSDLMYGRDFSEADTWHVVLRIQPGERIGIGSPAPEEVPLRQPFAAAKVHLEIVPAIDLVRADNMTHGLTLARIIKTYQGIERDRDFIPPVVRVNVSEQLLHHHHQWKEQLLATEGDNFEIIRKIKDKHRNNQGNQLSADLLSLSHACIRYINEHFDTYRLVLPQGEPILLFNWFMALARTIRNEVRLAGNQENMLNYLAHFIDGVAATDLMRFCNDLCDCDYQHSDIHHLVTQVNKFMGFVSRLFSQIRQLDYHEIATPTIINNRSYGRMDNSNAAQPIRPTVRPAGASLRITTRNHPRDSSQDNHAGDSDGWGLK</sequence>
<name>A0A2S6IB93_9BACT</name>
<evidence type="ECO:0000313" key="3">
    <source>
        <dbReference type="Proteomes" id="UP000237662"/>
    </source>
</evidence>
<protein>
    <recommendedName>
        <fullName evidence="4">Type VI secretion system protein ImpJ</fullName>
    </recommendedName>
</protein>
<gene>
    <name evidence="2" type="ORF">CLV84_1753</name>
</gene>
<dbReference type="RefSeq" id="WP_104419315.1">
    <property type="nucleotide sequence ID" value="NZ_PTJC01000005.1"/>
</dbReference>
<evidence type="ECO:0008006" key="4">
    <source>
        <dbReference type="Google" id="ProtNLM"/>
    </source>
</evidence>
<evidence type="ECO:0000313" key="2">
    <source>
        <dbReference type="EMBL" id="PPK88781.1"/>
    </source>
</evidence>
<dbReference type="Proteomes" id="UP000237662">
    <property type="component" value="Unassembled WGS sequence"/>
</dbReference>